<name>A0A1I8I9M4_9PLAT</name>
<dbReference type="WBParaSite" id="maker-uti_cns_0000500-snap-gene-1.18-mRNA-1">
    <property type="protein sequence ID" value="maker-uti_cns_0000500-snap-gene-1.18-mRNA-1"/>
    <property type="gene ID" value="maker-uti_cns_0000500-snap-gene-1.18"/>
</dbReference>
<feature type="coiled-coil region" evidence="6">
    <location>
        <begin position="136"/>
        <end position="163"/>
    </location>
</feature>
<dbReference type="Pfam" id="PF00010">
    <property type="entry name" value="HLH"/>
    <property type="match status" value="1"/>
</dbReference>
<dbReference type="PANTHER" id="PTHR15741">
    <property type="entry name" value="BASIC HELIX-LOOP-HELIX ZIP TRANSCRIPTION FACTOR"/>
    <property type="match status" value="1"/>
</dbReference>
<accession>A0A1I8I9M4</accession>
<dbReference type="PANTHER" id="PTHR15741:SF25">
    <property type="entry name" value="MAX-LIKE PROTEIN X"/>
    <property type="match status" value="1"/>
</dbReference>
<dbReference type="GO" id="GO:0005634">
    <property type="term" value="C:nucleus"/>
    <property type="evidence" value="ECO:0007669"/>
    <property type="project" value="UniProtKB-SubCell"/>
</dbReference>
<evidence type="ECO:0000313" key="10">
    <source>
        <dbReference type="WBParaSite" id="maker-uti_cns_0000500-snap-gene-1.18-mRNA-1"/>
    </source>
</evidence>
<dbReference type="InterPro" id="IPR052207">
    <property type="entry name" value="Max-like/E-box_TFs"/>
</dbReference>
<keyword evidence="2" id="KW-0805">Transcription regulation</keyword>
<evidence type="ECO:0000256" key="7">
    <source>
        <dbReference type="SAM" id="MobiDB-lite"/>
    </source>
</evidence>
<dbReference type="GO" id="GO:0000981">
    <property type="term" value="F:DNA-binding transcription factor activity, RNA polymerase II-specific"/>
    <property type="evidence" value="ECO:0007669"/>
    <property type="project" value="TreeGrafter"/>
</dbReference>
<evidence type="ECO:0000256" key="3">
    <source>
        <dbReference type="ARBA" id="ARBA00023125"/>
    </source>
</evidence>
<dbReference type="Gene3D" id="4.10.280.10">
    <property type="entry name" value="Helix-loop-helix DNA-binding domain"/>
    <property type="match status" value="1"/>
</dbReference>
<dbReference type="GO" id="GO:0046983">
    <property type="term" value="F:protein dimerization activity"/>
    <property type="evidence" value="ECO:0007669"/>
    <property type="project" value="InterPro"/>
</dbReference>
<feature type="region of interest" description="Disordered" evidence="7">
    <location>
        <begin position="104"/>
        <end position="123"/>
    </location>
</feature>
<feature type="compositionally biased region" description="Polar residues" evidence="7">
    <location>
        <begin position="1"/>
        <end position="10"/>
    </location>
</feature>
<comment type="subcellular location">
    <subcellularLocation>
        <location evidence="1">Nucleus</location>
    </subcellularLocation>
</comment>
<keyword evidence="4" id="KW-0804">Transcription</keyword>
<reference evidence="10 11" key="1">
    <citation type="submission" date="2016-11" db="UniProtKB">
        <authorList>
            <consortium name="WormBaseParasite"/>
        </authorList>
    </citation>
    <scope>IDENTIFICATION</scope>
</reference>
<organism evidence="9 12">
    <name type="scientific">Macrostomum lignano</name>
    <dbReference type="NCBI Taxonomy" id="282301"/>
    <lineage>
        <taxon>Eukaryota</taxon>
        <taxon>Metazoa</taxon>
        <taxon>Spiralia</taxon>
        <taxon>Lophotrochozoa</taxon>
        <taxon>Platyhelminthes</taxon>
        <taxon>Rhabditophora</taxon>
        <taxon>Macrostomorpha</taxon>
        <taxon>Macrostomida</taxon>
        <taxon>Macrostomidae</taxon>
        <taxon>Macrostomum</taxon>
    </lineage>
</organism>
<dbReference type="SUPFAM" id="SSF47459">
    <property type="entry name" value="HLH, helix-loop-helix DNA-binding domain"/>
    <property type="match status" value="1"/>
</dbReference>
<dbReference type="InterPro" id="IPR036638">
    <property type="entry name" value="HLH_DNA-bd_sf"/>
</dbReference>
<keyword evidence="5" id="KW-0539">Nucleus</keyword>
<protein>
    <submittedName>
        <fullName evidence="10 11">BHLH domain-containing protein</fullName>
    </submittedName>
</protein>
<sequence length="269" mass="28662">LQQRQVSGQHSSRSRALQASGGSAGGGRSGHRSPSLSDREDMLLDSSNSGGAGGGGDFSHDSAALVKDRRRELHTQAEQKRRDAIKQGYDKLYELVGAAPSASAAGGAAAAGGGSGETNAKSLSKASILQRSIRHMEHLAKQKELQERELDKLHKEVMALKIMKMNYEHFVSSAGASGGAAAASSPQSQPLPEQVKFSVFQSVMDQLFAGFDRSTSAGSFAELSGCVITWLEEQCRPQTVHELSVQALQQVLTQYSQQQQGRQAPGNRL</sequence>
<dbReference type="WBParaSite" id="maker-uti_cns_0008084-snap-gene-0.2-mRNA-1">
    <property type="protein sequence ID" value="maker-uti_cns_0008084-snap-gene-0.2-mRNA-1"/>
    <property type="gene ID" value="maker-uti_cns_0008084-snap-gene-0.2"/>
</dbReference>
<evidence type="ECO:0000256" key="2">
    <source>
        <dbReference type="ARBA" id="ARBA00023015"/>
    </source>
</evidence>
<evidence type="ECO:0000313" key="9">
    <source>
        <dbReference type="Proteomes" id="UP000095280"/>
    </source>
</evidence>
<dbReference type="PROSITE" id="PS50888">
    <property type="entry name" value="BHLH"/>
    <property type="match status" value="1"/>
</dbReference>
<keyword evidence="9" id="KW-1185">Reference proteome</keyword>
<evidence type="ECO:0000256" key="1">
    <source>
        <dbReference type="ARBA" id="ARBA00004123"/>
    </source>
</evidence>
<proteinExistence type="predicted"/>
<evidence type="ECO:0000256" key="4">
    <source>
        <dbReference type="ARBA" id="ARBA00023163"/>
    </source>
</evidence>
<evidence type="ECO:0000256" key="5">
    <source>
        <dbReference type="ARBA" id="ARBA00023242"/>
    </source>
</evidence>
<dbReference type="GO" id="GO:0000978">
    <property type="term" value="F:RNA polymerase II cis-regulatory region sequence-specific DNA binding"/>
    <property type="evidence" value="ECO:0007669"/>
    <property type="project" value="TreeGrafter"/>
</dbReference>
<dbReference type="Proteomes" id="UP000095280">
    <property type="component" value="Unplaced"/>
</dbReference>
<evidence type="ECO:0000313" key="11">
    <source>
        <dbReference type="WBParaSite" id="maker-uti_cns_0008084-snap-gene-0.2-mRNA-1"/>
    </source>
</evidence>
<evidence type="ECO:0000313" key="12">
    <source>
        <dbReference type="WBParaSite" id="maker-uti_cns_0010768-snap-gene-0.4-mRNA-1"/>
    </source>
</evidence>
<feature type="compositionally biased region" description="Basic and acidic residues" evidence="7">
    <location>
        <begin position="66"/>
        <end position="82"/>
    </location>
</feature>
<keyword evidence="3" id="KW-0238">DNA-binding</keyword>
<dbReference type="AlphaFoldDB" id="A0A1I8I9M4"/>
<dbReference type="WBParaSite" id="maker-uti_cns_0010768-snap-gene-0.4-mRNA-1">
    <property type="protein sequence ID" value="maker-uti_cns_0010768-snap-gene-0.4-mRNA-1"/>
    <property type="gene ID" value="maker-uti_cns_0010768-snap-gene-0.4"/>
</dbReference>
<dbReference type="InterPro" id="IPR011598">
    <property type="entry name" value="bHLH_dom"/>
</dbReference>
<keyword evidence="6" id="KW-0175">Coiled coil</keyword>
<feature type="region of interest" description="Disordered" evidence="7">
    <location>
        <begin position="1"/>
        <end position="82"/>
    </location>
</feature>
<evidence type="ECO:0000256" key="6">
    <source>
        <dbReference type="SAM" id="Coils"/>
    </source>
</evidence>
<dbReference type="SMART" id="SM00353">
    <property type="entry name" value="HLH"/>
    <property type="match status" value="1"/>
</dbReference>
<feature type="domain" description="BHLH" evidence="8">
    <location>
        <begin position="69"/>
        <end position="139"/>
    </location>
</feature>
<evidence type="ECO:0000259" key="8">
    <source>
        <dbReference type="PROSITE" id="PS50888"/>
    </source>
</evidence>